<dbReference type="SUPFAM" id="SSF55797">
    <property type="entry name" value="PR-1-like"/>
    <property type="match status" value="1"/>
</dbReference>
<dbReference type="Pfam" id="PF00188">
    <property type="entry name" value="CAP"/>
    <property type="match status" value="1"/>
</dbReference>
<name>A0A5K3EPN0_MESCO</name>
<dbReference type="PANTHER" id="PTHR10334">
    <property type="entry name" value="CYSTEINE-RICH SECRETORY PROTEIN-RELATED"/>
    <property type="match status" value="1"/>
</dbReference>
<reference evidence="2" key="1">
    <citation type="submission" date="2019-11" db="UniProtKB">
        <authorList>
            <consortium name="WormBaseParasite"/>
        </authorList>
    </citation>
    <scope>IDENTIFICATION</scope>
</reference>
<feature type="domain" description="SCP" evidence="1">
    <location>
        <begin position="15"/>
        <end position="161"/>
    </location>
</feature>
<sequence>LGISWCAAPENNTAKDRTDILEAHASARGNVTPSASKMRLMRYSLDLENLAKQFAANCTKQSANSTLLPGYTNISVTWILCTSKRPEFYEAMHIFNNPLDNYDYETNTCKGNCRLYIQYIWENTTEVGCGMSRCDQSISGNAADLRYLVACAYHPPGNIPGLRPYANGSSCSACPDGFFCYRNQCTNDTSLLPNTTTIPQQLKPQSTLTQRTLAQALAWPLP</sequence>
<dbReference type="InterPro" id="IPR035940">
    <property type="entry name" value="CAP_sf"/>
</dbReference>
<proteinExistence type="predicted"/>
<accession>A0A5K3EPN0</accession>
<dbReference type="PRINTS" id="PR00837">
    <property type="entry name" value="V5TPXLIKE"/>
</dbReference>
<protein>
    <submittedName>
        <fullName evidence="2">SCP domain-containing protein</fullName>
    </submittedName>
</protein>
<dbReference type="CDD" id="cd05380">
    <property type="entry name" value="CAP_euk"/>
    <property type="match status" value="1"/>
</dbReference>
<dbReference type="SMART" id="SM00198">
    <property type="entry name" value="SCP"/>
    <property type="match status" value="1"/>
</dbReference>
<evidence type="ECO:0000259" key="1">
    <source>
        <dbReference type="SMART" id="SM00198"/>
    </source>
</evidence>
<dbReference type="InterPro" id="IPR001283">
    <property type="entry name" value="CRISP-related"/>
</dbReference>
<evidence type="ECO:0000313" key="2">
    <source>
        <dbReference type="WBParaSite" id="MCU_002082-RA"/>
    </source>
</evidence>
<dbReference type="WBParaSite" id="MCU_002082-RA">
    <property type="protein sequence ID" value="MCU_002082-RA"/>
    <property type="gene ID" value="MCU_002082"/>
</dbReference>
<dbReference type="AlphaFoldDB" id="A0A5K3EPN0"/>
<dbReference type="Gene3D" id="3.40.33.10">
    <property type="entry name" value="CAP"/>
    <property type="match status" value="1"/>
</dbReference>
<organism evidence="2">
    <name type="scientific">Mesocestoides corti</name>
    <name type="common">Flatworm</name>
    <dbReference type="NCBI Taxonomy" id="53468"/>
    <lineage>
        <taxon>Eukaryota</taxon>
        <taxon>Metazoa</taxon>
        <taxon>Spiralia</taxon>
        <taxon>Lophotrochozoa</taxon>
        <taxon>Platyhelminthes</taxon>
        <taxon>Cestoda</taxon>
        <taxon>Eucestoda</taxon>
        <taxon>Cyclophyllidea</taxon>
        <taxon>Mesocestoididae</taxon>
        <taxon>Mesocestoides</taxon>
    </lineage>
</organism>
<dbReference type="InterPro" id="IPR014044">
    <property type="entry name" value="CAP_dom"/>
</dbReference>